<dbReference type="Proteomes" id="UP000281553">
    <property type="component" value="Unassembled WGS sequence"/>
</dbReference>
<organism evidence="1 2">
    <name type="scientific">Dibothriocephalus latus</name>
    <name type="common">Fish tapeworm</name>
    <name type="synonym">Diphyllobothrium latum</name>
    <dbReference type="NCBI Taxonomy" id="60516"/>
    <lineage>
        <taxon>Eukaryota</taxon>
        <taxon>Metazoa</taxon>
        <taxon>Spiralia</taxon>
        <taxon>Lophotrochozoa</taxon>
        <taxon>Platyhelminthes</taxon>
        <taxon>Cestoda</taxon>
        <taxon>Eucestoda</taxon>
        <taxon>Diphyllobothriidea</taxon>
        <taxon>Diphyllobothriidae</taxon>
        <taxon>Dibothriocephalus</taxon>
    </lineage>
</organism>
<keyword evidence="2" id="KW-1185">Reference proteome</keyword>
<accession>A0A3P7LA36</accession>
<dbReference type="OrthoDB" id="10034600at2759"/>
<gene>
    <name evidence="1" type="ORF">DILT_LOCUS9385</name>
</gene>
<evidence type="ECO:0008006" key="3">
    <source>
        <dbReference type="Google" id="ProtNLM"/>
    </source>
</evidence>
<dbReference type="EMBL" id="UYRU01056701">
    <property type="protein sequence ID" value="VDN13554.1"/>
    <property type="molecule type" value="Genomic_DNA"/>
</dbReference>
<evidence type="ECO:0000313" key="2">
    <source>
        <dbReference type="Proteomes" id="UP000281553"/>
    </source>
</evidence>
<reference evidence="1 2" key="1">
    <citation type="submission" date="2018-11" db="EMBL/GenBank/DDBJ databases">
        <authorList>
            <consortium name="Pathogen Informatics"/>
        </authorList>
    </citation>
    <scope>NUCLEOTIDE SEQUENCE [LARGE SCALE GENOMIC DNA]</scope>
</reference>
<sequence length="256" mass="28891">MQLTVEEEEEENNQLVFHDVHVCCKDFGGLKTKVLRRTTNTMQIQHRLLDQPQTQLPKAPYRHVETHCNEPEKNLPKYNMFDGCSQKTATRANSSTGACANEMGNKIAPTPNFGERSLGVTHRPEATMRRHTMKPKNLLPRQETSGVIYRIWCSCGQSNFIGETDRLLKTQIARHTAAVQRNNANSEVAAHSTRPGHTFKSDEAEILTRGDNRVRRELLGSWFTGSQSINKCNDLSNPYSVLRLNLAIGSRYLGNA</sequence>
<evidence type="ECO:0000313" key="1">
    <source>
        <dbReference type="EMBL" id="VDN13554.1"/>
    </source>
</evidence>
<name>A0A3P7LA36_DIBLA</name>
<protein>
    <recommendedName>
        <fullName evidence="3">GIY-YIG domain-containing protein</fullName>
    </recommendedName>
</protein>
<dbReference type="AlphaFoldDB" id="A0A3P7LA36"/>
<proteinExistence type="predicted"/>